<dbReference type="Pfam" id="PF00144">
    <property type="entry name" value="Beta-lactamase"/>
    <property type="match status" value="1"/>
</dbReference>
<evidence type="ECO:0000256" key="2">
    <source>
        <dbReference type="ARBA" id="ARBA00038215"/>
    </source>
</evidence>
<organism evidence="5 6">
    <name type="scientific">Clonostachys rhizophaga</name>
    <dbReference type="NCBI Taxonomy" id="160324"/>
    <lineage>
        <taxon>Eukaryota</taxon>
        <taxon>Fungi</taxon>
        <taxon>Dikarya</taxon>
        <taxon>Ascomycota</taxon>
        <taxon>Pezizomycotina</taxon>
        <taxon>Sordariomycetes</taxon>
        <taxon>Hypocreomycetidae</taxon>
        <taxon>Hypocreales</taxon>
        <taxon>Bionectriaceae</taxon>
        <taxon>Clonostachys</taxon>
    </lineage>
</organism>
<dbReference type="SUPFAM" id="SSF50886">
    <property type="entry name" value="D-aminopeptidase, middle and C-terminal domains"/>
    <property type="match status" value="2"/>
</dbReference>
<evidence type="ECO:0000313" key="5">
    <source>
        <dbReference type="EMBL" id="CAH0014435.1"/>
    </source>
</evidence>
<evidence type="ECO:0008006" key="7">
    <source>
        <dbReference type="Google" id="ProtNLM"/>
    </source>
</evidence>
<dbReference type="NCBIfam" id="NF009622">
    <property type="entry name" value="PRK13128.1"/>
    <property type="match status" value="1"/>
</dbReference>
<proteinExistence type="inferred from homology"/>
<feature type="domain" description="D-aminopeptidase" evidence="4">
    <location>
        <begin position="356"/>
        <end position="536"/>
    </location>
</feature>
<dbReference type="InterPro" id="IPR012338">
    <property type="entry name" value="Beta-lactam/transpept-like"/>
</dbReference>
<dbReference type="InterPro" id="IPR027279">
    <property type="entry name" value="D_amino_pept/lipop_sf"/>
</dbReference>
<dbReference type="EMBL" id="CABFNQ020000430">
    <property type="protein sequence ID" value="CAH0014435.1"/>
    <property type="molecule type" value="Genomic_DNA"/>
</dbReference>
<dbReference type="Gene3D" id="3.40.710.10">
    <property type="entry name" value="DD-peptidase/beta-lactamase superfamily"/>
    <property type="match status" value="1"/>
</dbReference>
<feature type="domain" description="Beta-lactamase-related" evidence="3">
    <location>
        <begin position="18"/>
        <end position="340"/>
    </location>
</feature>
<evidence type="ECO:0000259" key="3">
    <source>
        <dbReference type="Pfam" id="PF00144"/>
    </source>
</evidence>
<dbReference type="InterPro" id="IPR050491">
    <property type="entry name" value="AmpC-like"/>
</dbReference>
<dbReference type="OrthoDB" id="5946976at2759"/>
<evidence type="ECO:0000256" key="1">
    <source>
        <dbReference type="ARBA" id="ARBA00022438"/>
    </source>
</evidence>
<dbReference type="PANTHER" id="PTHR46825:SF9">
    <property type="entry name" value="BETA-LACTAMASE-RELATED DOMAIN-CONTAINING PROTEIN"/>
    <property type="match status" value="1"/>
</dbReference>
<comment type="similarity">
    <text evidence="2">Belongs to the peptidase S12 family.</text>
</comment>
<dbReference type="GO" id="GO:0004177">
    <property type="term" value="F:aminopeptidase activity"/>
    <property type="evidence" value="ECO:0007669"/>
    <property type="project" value="UniProtKB-KW"/>
</dbReference>
<keyword evidence="6" id="KW-1185">Reference proteome</keyword>
<evidence type="ECO:0000313" key="6">
    <source>
        <dbReference type="Proteomes" id="UP000696573"/>
    </source>
</evidence>
<dbReference type="SUPFAM" id="SSF56601">
    <property type="entry name" value="beta-lactamase/transpeptidase-like"/>
    <property type="match status" value="1"/>
</dbReference>
<dbReference type="Gene3D" id="2.40.128.50">
    <property type="match status" value="2"/>
</dbReference>
<protein>
    <recommendedName>
        <fullName evidence="7">Beta-lactamase/transpeptidase-like protein</fullName>
    </recommendedName>
</protein>
<keyword evidence="1" id="KW-0378">Hydrolase</keyword>
<accession>A0A9N9YE65</accession>
<dbReference type="PANTHER" id="PTHR46825">
    <property type="entry name" value="D-ALANYL-D-ALANINE-CARBOXYPEPTIDASE/ENDOPEPTIDASE AMPH"/>
    <property type="match status" value="1"/>
</dbReference>
<reference evidence="5" key="1">
    <citation type="submission" date="2021-10" db="EMBL/GenBank/DDBJ databases">
        <authorList>
            <person name="Piombo E."/>
        </authorList>
    </citation>
    <scope>NUCLEOTIDE SEQUENCE</scope>
</reference>
<dbReference type="InterPro" id="IPR012856">
    <property type="entry name" value="DAP_B_dom"/>
</dbReference>
<dbReference type="InterPro" id="IPR001466">
    <property type="entry name" value="Beta-lactam-related"/>
</dbReference>
<name>A0A9N9YE65_9HYPO</name>
<dbReference type="Proteomes" id="UP000696573">
    <property type="component" value="Unassembled WGS sequence"/>
</dbReference>
<dbReference type="Pfam" id="PF07930">
    <property type="entry name" value="DAP_B"/>
    <property type="match status" value="1"/>
</dbReference>
<sequence length="539" mass="59849">MSDLEHLAYETLRALPNGYPGPGGAAAVLKDGKVIGQHVWGFADMHEKIPMTADTLMPICSISKQMFCALVVDLQRKPTPPMATNGDVMEQFNQRLTELLNPQMTQGRTLIIDHLCDNHSGIRDYFALTLLWGASPEDRFTLSEHCPLMLDRLKSFHFQPGTEYSYANTNFHILARVIEDVSKEPLHSLLANRVFAPAAMKTARFCPDFAKLPSHTPCIGYEGDEQTGFRPAIIRMESAGDAGILCSLTDLVAYEAYLDRSLTDPRSWYHAVVNGSQYSDGTKSRYHYGLRHVDINGTTTVGHSGTIRGFCLSRLQVPKERLSVVVMLNQQSSAPTMGEDIVRTMLNSKSLPTELVDPSPFWFGTFLDKGTQLLLRVRAGTSKGDLNIKFSRAPETVFLTSSHHARSRDMVASIDGDSLTIQRLEEHMTINATRLISDGSCTDYSLFVGDFYSSDVDSVFNCRDQGGVLYGYFDGFMGKGPAQVMHYLGQDVWSFLCPRGIDDPGPGEWTLVFHRGADNGISGVTMGCWLARRVEFTRV</sequence>
<comment type="caution">
    <text evidence="5">The sequence shown here is derived from an EMBL/GenBank/DDBJ whole genome shotgun (WGS) entry which is preliminary data.</text>
</comment>
<keyword evidence="1" id="KW-0031">Aminopeptidase</keyword>
<dbReference type="AlphaFoldDB" id="A0A9N9YE65"/>
<evidence type="ECO:0000259" key="4">
    <source>
        <dbReference type="Pfam" id="PF07930"/>
    </source>
</evidence>
<gene>
    <name evidence="5" type="ORF">CRHIZ90672A_00018601</name>
</gene>
<keyword evidence="1" id="KW-0645">Protease</keyword>